<dbReference type="GeneID" id="112058355"/>
<feature type="compositionally biased region" description="Basic and acidic residues" evidence="1">
    <location>
        <begin position="25"/>
        <end position="37"/>
    </location>
</feature>
<feature type="region of interest" description="Disordered" evidence="1">
    <location>
        <begin position="1"/>
        <end position="42"/>
    </location>
</feature>
<dbReference type="AlphaFoldDB" id="A0A6J1PB54"/>
<organism evidence="2 3">
    <name type="scientific">Bicyclus anynana</name>
    <name type="common">Squinting bush brown butterfly</name>
    <dbReference type="NCBI Taxonomy" id="110368"/>
    <lineage>
        <taxon>Eukaryota</taxon>
        <taxon>Metazoa</taxon>
        <taxon>Ecdysozoa</taxon>
        <taxon>Arthropoda</taxon>
        <taxon>Hexapoda</taxon>
        <taxon>Insecta</taxon>
        <taxon>Pterygota</taxon>
        <taxon>Neoptera</taxon>
        <taxon>Endopterygota</taxon>
        <taxon>Lepidoptera</taxon>
        <taxon>Glossata</taxon>
        <taxon>Ditrysia</taxon>
        <taxon>Papilionoidea</taxon>
        <taxon>Nymphalidae</taxon>
        <taxon>Satyrinae</taxon>
        <taxon>Satyrini</taxon>
        <taxon>Mycalesina</taxon>
        <taxon>Bicyclus</taxon>
    </lineage>
</organism>
<accession>A0A6J1PB54</accession>
<evidence type="ECO:0000313" key="2">
    <source>
        <dbReference type="Proteomes" id="UP001652582"/>
    </source>
</evidence>
<evidence type="ECO:0000256" key="1">
    <source>
        <dbReference type="SAM" id="MobiDB-lite"/>
    </source>
</evidence>
<name>A0A6J1PB54_BICAN</name>
<keyword evidence="2" id="KW-1185">Reference proteome</keyword>
<dbReference type="OrthoDB" id="2017408at2759"/>
<feature type="region of interest" description="Disordered" evidence="1">
    <location>
        <begin position="143"/>
        <end position="167"/>
    </location>
</feature>
<dbReference type="Proteomes" id="UP001652582">
    <property type="component" value="Chromosome 21"/>
</dbReference>
<reference evidence="3" key="1">
    <citation type="submission" date="2025-08" db="UniProtKB">
        <authorList>
            <consortium name="RefSeq"/>
        </authorList>
    </citation>
    <scope>IDENTIFICATION</scope>
</reference>
<dbReference type="KEGG" id="bany:112058355"/>
<proteinExistence type="predicted"/>
<sequence>MNNLRLSSKEMVAKSKNKALTCSTPEHRLDSPSRDSDSICDSESASPVPFLCTQDGAEGETDVVWNFYTPKSETGKSRLKNTTPVSRRTKRTIKPISIEKPLARRRVVKPSQKKTELFQDLLELNQNLHEYISKKPSVTIVSKPQSEEDVFSDTSDSSPRSGVKSKNRCLRKNVLSSKFTKTEPESGLESDDSMNECLLKASQVVEENILNLHPNPAKRPCIDQNVKNLKPAFNIDQDSMDAILNNIKLASPSLNQLKKCDSPKLNNDSFDCIIENLNDSALERLSQMPVLQESRKKANNAKESSWMLKELVVCDGSPSSKSVFSRHSSMPESPSFNNCNKPSTSGTAFGRYSSMPFNKSDEKILVPGDSPIRCTPEEIKKKHRQAREKLLAKRQLPFTATQQFNPPAISSHVQPVKKATFQLKVPSNKVNCVVERKDHVQKTNPDVNINRVQKTNPDVNIKLLIERKRQEALMRLRKKQPQSK</sequence>
<gene>
    <name evidence="3" type="primary">LOC112058355</name>
</gene>
<dbReference type="RefSeq" id="XP_023954893.1">
    <property type="nucleotide sequence ID" value="XM_024099125.2"/>
</dbReference>
<evidence type="ECO:0000313" key="3">
    <source>
        <dbReference type="RefSeq" id="XP_023954893.1"/>
    </source>
</evidence>
<protein>
    <submittedName>
        <fullName evidence="3">Uncharacterized protein LOC112058355</fullName>
    </submittedName>
</protein>